<dbReference type="Proteomes" id="UP000504610">
    <property type="component" value="Chromosome 8"/>
</dbReference>
<evidence type="ECO:0000313" key="4">
    <source>
        <dbReference type="RefSeq" id="XP_056848413.1"/>
    </source>
</evidence>
<dbReference type="CDD" id="cd06410">
    <property type="entry name" value="PB1_UP2"/>
    <property type="match status" value="1"/>
</dbReference>
<name>A0A9W3CAB2_RAPSA</name>
<evidence type="ECO:0000313" key="3">
    <source>
        <dbReference type="Proteomes" id="UP000504610"/>
    </source>
</evidence>
<organism evidence="3 4">
    <name type="scientific">Raphanus sativus</name>
    <name type="common">Radish</name>
    <name type="synonym">Raphanus raphanistrum var. sativus</name>
    <dbReference type="NCBI Taxonomy" id="3726"/>
    <lineage>
        <taxon>Eukaryota</taxon>
        <taxon>Viridiplantae</taxon>
        <taxon>Streptophyta</taxon>
        <taxon>Embryophyta</taxon>
        <taxon>Tracheophyta</taxon>
        <taxon>Spermatophyta</taxon>
        <taxon>Magnoliopsida</taxon>
        <taxon>eudicotyledons</taxon>
        <taxon>Gunneridae</taxon>
        <taxon>Pentapetalae</taxon>
        <taxon>rosids</taxon>
        <taxon>malvids</taxon>
        <taxon>Brassicales</taxon>
        <taxon>Brassicaceae</taxon>
        <taxon>Brassiceae</taxon>
        <taxon>Raphanus</taxon>
    </lineage>
</organism>
<gene>
    <name evidence="4" type="primary">LOC108819769</name>
</gene>
<sequence>MEPQAPSSSPKLRLLCSYGGRITPIPPSNSLEYIGGETRIVAVPRDISFTAFFQLLSGKLLSGRSFSLKYRLPGCDLDSLITVSNNEDLQNMIAEYDSASPQRIRLFLFPESSTRHPLSVNLLGLESPIHKIIYTSSSSVVPFPIFPQSNDTAAKRVDHGKIHATLEDTRIKEEEPMSSASELNSAADAGVSDKETERVEIQDQPRRIVVHRDVVLVVQEPLQQQHQYLPIFYLPVLPMQPHTVTRSVNGYALSPAIEYSSGVDPVLENKETAT</sequence>
<dbReference type="PANTHER" id="PTHR31066:SF83">
    <property type="entry name" value="OCTICOSAPEPTIDE_PHOX_BEM1P FAMILY PROTEIN"/>
    <property type="match status" value="1"/>
</dbReference>
<evidence type="ECO:0000256" key="1">
    <source>
        <dbReference type="SAM" id="MobiDB-lite"/>
    </source>
</evidence>
<dbReference type="InterPro" id="IPR000270">
    <property type="entry name" value="PB1_dom"/>
</dbReference>
<dbReference type="OrthoDB" id="774308at2759"/>
<dbReference type="GeneID" id="108819769"/>
<feature type="region of interest" description="Disordered" evidence="1">
    <location>
        <begin position="172"/>
        <end position="199"/>
    </location>
</feature>
<reference evidence="3" key="1">
    <citation type="journal article" date="2019" name="Database">
        <title>The radish genome database (RadishGD): an integrated information resource for radish genomics.</title>
        <authorList>
            <person name="Yu H.J."/>
            <person name="Baek S."/>
            <person name="Lee Y.J."/>
            <person name="Cho A."/>
            <person name="Mun J.H."/>
        </authorList>
    </citation>
    <scope>NUCLEOTIDE SEQUENCE [LARGE SCALE GENOMIC DNA]</scope>
    <source>
        <strain evidence="3">cv. WK10039</strain>
    </source>
</reference>
<proteinExistence type="predicted"/>
<dbReference type="Pfam" id="PF00564">
    <property type="entry name" value="PB1"/>
    <property type="match status" value="1"/>
</dbReference>
<reference evidence="4" key="2">
    <citation type="submission" date="2025-08" db="UniProtKB">
        <authorList>
            <consortium name="RefSeq"/>
        </authorList>
    </citation>
    <scope>IDENTIFICATION</scope>
    <source>
        <tissue evidence="4">Leaf</tissue>
    </source>
</reference>
<dbReference type="KEGG" id="rsz:108819769"/>
<dbReference type="SUPFAM" id="SSF54277">
    <property type="entry name" value="CAD &amp; PB1 domains"/>
    <property type="match status" value="1"/>
</dbReference>
<dbReference type="RefSeq" id="XP_056848413.1">
    <property type="nucleotide sequence ID" value="XM_056992433.1"/>
</dbReference>
<evidence type="ECO:0000259" key="2">
    <source>
        <dbReference type="SMART" id="SM00666"/>
    </source>
</evidence>
<dbReference type="SMART" id="SM00666">
    <property type="entry name" value="PB1"/>
    <property type="match status" value="1"/>
</dbReference>
<dbReference type="AlphaFoldDB" id="A0A9W3CAB2"/>
<feature type="domain" description="PB1" evidence="2">
    <location>
        <begin position="26"/>
        <end position="111"/>
    </location>
</feature>
<dbReference type="Gene3D" id="3.10.20.90">
    <property type="entry name" value="Phosphatidylinositol 3-kinase Catalytic Subunit, Chain A, domain 1"/>
    <property type="match status" value="1"/>
</dbReference>
<accession>A0A9W3CAB2</accession>
<keyword evidence="3" id="KW-1185">Reference proteome</keyword>
<dbReference type="InterPro" id="IPR053198">
    <property type="entry name" value="Gynoecium_Dev_Regulator"/>
</dbReference>
<dbReference type="PANTHER" id="PTHR31066">
    <property type="entry name" value="OS05G0427100 PROTEIN-RELATED"/>
    <property type="match status" value="1"/>
</dbReference>
<protein>
    <submittedName>
        <fullName evidence="4">Uncharacterized protein LOC108819769</fullName>
    </submittedName>
</protein>